<comment type="caution">
    <text evidence="9">The sequence shown here is derived from an EMBL/GenBank/DDBJ whole genome shotgun (WGS) entry which is preliminary data.</text>
</comment>
<evidence type="ECO:0000256" key="5">
    <source>
        <dbReference type="ARBA" id="ARBA00022989"/>
    </source>
</evidence>
<accession>A0AAW5BTJ6</accession>
<dbReference type="Proteomes" id="UP001299608">
    <property type="component" value="Unassembled WGS sequence"/>
</dbReference>
<name>A0AAW5BTJ6_9FIRM</name>
<evidence type="ECO:0000256" key="7">
    <source>
        <dbReference type="SAM" id="Phobius"/>
    </source>
</evidence>
<evidence type="ECO:0000256" key="4">
    <source>
        <dbReference type="ARBA" id="ARBA00022801"/>
    </source>
</evidence>
<comment type="subcellular location">
    <subcellularLocation>
        <location evidence="1">Cell membrane</location>
        <topology evidence="1">Multi-pass membrane protein</topology>
    </subcellularLocation>
</comment>
<dbReference type="GO" id="GO:0005886">
    <property type="term" value="C:plasma membrane"/>
    <property type="evidence" value="ECO:0007669"/>
    <property type="project" value="UniProtKB-SubCell"/>
</dbReference>
<reference evidence="10" key="2">
    <citation type="submission" date="2020-02" db="EMBL/GenBank/DDBJ databases">
        <authorList>
            <person name="Littmann E."/>
            <person name="Sorbara M."/>
        </authorList>
    </citation>
    <scope>NUCLEOTIDE SEQUENCE</scope>
    <source>
        <strain evidence="10">MSK.1.17</strain>
    </source>
</reference>
<keyword evidence="5 7" id="KW-1133">Transmembrane helix</keyword>
<evidence type="ECO:0000259" key="8">
    <source>
        <dbReference type="SMART" id="SM00014"/>
    </source>
</evidence>
<evidence type="ECO:0000256" key="1">
    <source>
        <dbReference type="ARBA" id="ARBA00004651"/>
    </source>
</evidence>
<evidence type="ECO:0000256" key="3">
    <source>
        <dbReference type="ARBA" id="ARBA00022692"/>
    </source>
</evidence>
<feature type="transmembrane region" description="Helical" evidence="7">
    <location>
        <begin position="52"/>
        <end position="72"/>
    </location>
</feature>
<dbReference type="SMART" id="SM00014">
    <property type="entry name" value="acidPPc"/>
    <property type="match status" value="1"/>
</dbReference>
<feature type="transmembrane region" description="Helical" evidence="7">
    <location>
        <begin position="148"/>
        <end position="166"/>
    </location>
</feature>
<evidence type="ECO:0000256" key="6">
    <source>
        <dbReference type="ARBA" id="ARBA00023136"/>
    </source>
</evidence>
<dbReference type="RefSeq" id="WP_165642191.1">
    <property type="nucleotide sequence ID" value="NZ_JAAITT010000015.1"/>
</dbReference>
<proteinExistence type="predicted"/>
<dbReference type="EMBL" id="JAAITT010000015">
    <property type="protein sequence ID" value="NSJ49420.1"/>
    <property type="molecule type" value="Genomic_DNA"/>
</dbReference>
<keyword evidence="6 7" id="KW-0472">Membrane</keyword>
<dbReference type="Gene3D" id="1.20.144.10">
    <property type="entry name" value="Phosphatidic acid phosphatase type 2/haloperoxidase"/>
    <property type="match status" value="1"/>
</dbReference>
<organism evidence="9 12">
    <name type="scientific">Enterocloster aldenensis</name>
    <dbReference type="NCBI Taxonomy" id="358742"/>
    <lineage>
        <taxon>Bacteria</taxon>
        <taxon>Bacillati</taxon>
        <taxon>Bacillota</taxon>
        <taxon>Clostridia</taxon>
        <taxon>Lachnospirales</taxon>
        <taxon>Lachnospiraceae</taxon>
        <taxon>Enterocloster</taxon>
    </lineage>
</organism>
<dbReference type="CDD" id="cd03392">
    <property type="entry name" value="PAP2_like_2"/>
    <property type="match status" value="1"/>
</dbReference>
<reference evidence="10 11" key="1">
    <citation type="journal article" date="2020" name="Cell Host Microbe">
        <title>Functional and Genomic Variation between Human-Derived Isolates of Lachnospiraceae Reveals Inter- and Intra-Species Diversity.</title>
        <authorList>
            <person name="Sorbara M.T."/>
            <person name="Littmann E.R."/>
            <person name="Fontana E."/>
            <person name="Moody T.U."/>
            <person name="Kohout C.E."/>
            <person name="Gjonbalaj M."/>
            <person name="Eaton V."/>
            <person name="Seok R."/>
            <person name="Leiner I.M."/>
            <person name="Pamer E.G."/>
        </authorList>
    </citation>
    <scope>NUCLEOTIDE SEQUENCE [LARGE SCALE GENOMIC DNA]</scope>
    <source>
        <strain evidence="10 11">MSK.1.17</strain>
    </source>
</reference>
<dbReference type="GO" id="GO:0016787">
    <property type="term" value="F:hydrolase activity"/>
    <property type="evidence" value="ECO:0007669"/>
    <property type="project" value="UniProtKB-KW"/>
</dbReference>
<dbReference type="InterPro" id="IPR000326">
    <property type="entry name" value="PAP2/HPO"/>
</dbReference>
<dbReference type="PANTHER" id="PTHR14969">
    <property type="entry name" value="SPHINGOSINE-1-PHOSPHATE PHOSPHOHYDROLASE"/>
    <property type="match status" value="1"/>
</dbReference>
<keyword evidence="2" id="KW-1003">Cell membrane</keyword>
<sequence length="182" mass="20304">MDKIEFRFLYLLQELHTPLVDGLMTFITTLGDHGIFWLLLAAVLFAVPRTRMMGGCMLISIGIGFLLGNVALKNMVARQRPCWLDPSVGLLVQVPRDFSFPSGHSMVGFEGAVSIFMFNRKWGIPALMLAVLIAFSRLYLFVHFPTDVLAGAALGTVIAWCVARTAKRRRRKQDPGTMTEKS</sequence>
<feature type="transmembrane region" description="Helical" evidence="7">
    <location>
        <begin position="20"/>
        <end position="46"/>
    </location>
</feature>
<evidence type="ECO:0000313" key="9">
    <source>
        <dbReference type="EMBL" id="MCG4745292.1"/>
    </source>
</evidence>
<protein>
    <submittedName>
        <fullName evidence="9">Phosphatase PAP2 family protein</fullName>
    </submittedName>
</protein>
<dbReference type="PANTHER" id="PTHR14969:SF62">
    <property type="entry name" value="DECAPRENYLPHOSPHORYL-5-PHOSPHORIBOSE PHOSPHATASE RV3807C-RELATED"/>
    <property type="match status" value="1"/>
</dbReference>
<evidence type="ECO:0000313" key="10">
    <source>
        <dbReference type="EMBL" id="NSJ49420.1"/>
    </source>
</evidence>
<keyword evidence="4" id="KW-0378">Hydrolase</keyword>
<evidence type="ECO:0000313" key="11">
    <source>
        <dbReference type="Proteomes" id="UP000669239"/>
    </source>
</evidence>
<dbReference type="Pfam" id="PF01569">
    <property type="entry name" value="PAP2"/>
    <property type="match status" value="1"/>
</dbReference>
<feature type="transmembrane region" description="Helical" evidence="7">
    <location>
        <begin position="122"/>
        <end position="142"/>
    </location>
</feature>
<dbReference type="AlphaFoldDB" id="A0AAW5BTJ6"/>
<keyword evidence="11" id="KW-1185">Reference proteome</keyword>
<reference evidence="9" key="3">
    <citation type="submission" date="2022-01" db="EMBL/GenBank/DDBJ databases">
        <title>Collection of gut derived symbiotic bacterial strains cultured from healthy donors.</title>
        <authorList>
            <person name="Lin H."/>
            <person name="Kohout C."/>
            <person name="Waligurski E."/>
            <person name="Pamer E.G."/>
        </authorList>
    </citation>
    <scope>NUCLEOTIDE SEQUENCE</scope>
    <source>
        <strain evidence="9">DFI.6.55</strain>
    </source>
</reference>
<gene>
    <name evidence="10" type="ORF">G5B36_12000</name>
    <name evidence="9" type="ORF">L0N08_07720</name>
</gene>
<feature type="domain" description="Phosphatidic acid phosphatase type 2/haloperoxidase" evidence="8">
    <location>
        <begin position="53"/>
        <end position="163"/>
    </location>
</feature>
<dbReference type="SUPFAM" id="SSF48317">
    <property type="entry name" value="Acid phosphatase/Vanadium-dependent haloperoxidase"/>
    <property type="match status" value="1"/>
</dbReference>
<dbReference type="EMBL" id="JAKNGE010000008">
    <property type="protein sequence ID" value="MCG4745292.1"/>
    <property type="molecule type" value="Genomic_DNA"/>
</dbReference>
<dbReference type="InterPro" id="IPR036938">
    <property type="entry name" value="PAP2/HPO_sf"/>
</dbReference>
<evidence type="ECO:0000313" key="12">
    <source>
        <dbReference type="Proteomes" id="UP001299608"/>
    </source>
</evidence>
<keyword evidence="3 7" id="KW-0812">Transmembrane</keyword>
<dbReference type="Proteomes" id="UP000669239">
    <property type="component" value="Unassembled WGS sequence"/>
</dbReference>
<evidence type="ECO:0000256" key="2">
    <source>
        <dbReference type="ARBA" id="ARBA00022475"/>
    </source>
</evidence>